<evidence type="ECO:0000256" key="4">
    <source>
        <dbReference type="ARBA" id="ARBA00022692"/>
    </source>
</evidence>
<proteinExistence type="inferred from homology"/>
<dbReference type="GO" id="GO:0048473">
    <property type="term" value="P:D-methionine transmembrane transport"/>
    <property type="evidence" value="ECO:0007669"/>
    <property type="project" value="TreeGrafter"/>
</dbReference>
<dbReference type="Gene3D" id="1.10.3720.10">
    <property type="entry name" value="MetI-like"/>
    <property type="match status" value="1"/>
</dbReference>
<comment type="caution">
    <text evidence="10">The sequence shown here is derived from an EMBL/GenBank/DDBJ whole genome shotgun (WGS) entry which is preliminary data.</text>
</comment>
<dbReference type="SUPFAM" id="SSF161098">
    <property type="entry name" value="MetI-like"/>
    <property type="match status" value="1"/>
</dbReference>
<accession>A0A6I2F4N5</accession>
<dbReference type="Proteomes" id="UP000431080">
    <property type="component" value="Unassembled WGS sequence"/>
</dbReference>
<name>A0A6I2F4N5_9MICO</name>
<dbReference type="Pfam" id="PF00528">
    <property type="entry name" value="BPD_transp_1"/>
    <property type="match status" value="1"/>
</dbReference>
<dbReference type="PROSITE" id="PS50928">
    <property type="entry name" value="ABC_TM1"/>
    <property type="match status" value="1"/>
</dbReference>
<organism evidence="10 11">
    <name type="scientific">Agromyces agglutinans</name>
    <dbReference type="NCBI Taxonomy" id="2662258"/>
    <lineage>
        <taxon>Bacteria</taxon>
        <taxon>Bacillati</taxon>
        <taxon>Actinomycetota</taxon>
        <taxon>Actinomycetes</taxon>
        <taxon>Micrococcales</taxon>
        <taxon>Microbacteriaceae</taxon>
        <taxon>Agromyces</taxon>
    </lineage>
</organism>
<keyword evidence="3" id="KW-1003">Cell membrane</keyword>
<feature type="transmembrane region" description="Helical" evidence="7">
    <location>
        <begin position="162"/>
        <end position="184"/>
    </location>
</feature>
<feature type="transmembrane region" description="Helical" evidence="7">
    <location>
        <begin position="46"/>
        <end position="68"/>
    </location>
</feature>
<dbReference type="InterPro" id="IPR035906">
    <property type="entry name" value="MetI-like_sf"/>
</dbReference>
<feature type="transmembrane region" description="Helical" evidence="7">
    <location>
        <begin position="116"/>
        <end position="137"/>
    </location>
</feature>
<keyword evidence="6 7" id="KW-0472">Membrane</keyword>
<comment type="similarity">
    <text evidence="7">Belongs to the binding-protein-dependent transport system permease family.</text>
</comment>
<reference evidence="10 11" key="1">
    <citation type="submission" date="2019-10" db="EMBL/GenBank/DDBJ databases">
        <authorList>
            <person name="Nie G."/>
            <person name="Ming H."/>
            <person name="Yi B."/>
        </authorList>
    </citation>
    <scope>NUCLEOTIDE SEQUENCE [LARGE SCALE GENOMIC DNA]</scope>
    <source>
        <strain evidence="10 11">CFH 90414</strain>
    </source>
</reference>
<dbReference type="InterPro" id="IPR000515">
    <property type="entry name" value="MetI-like"/>
</dbReference>
<keyword evidence="2 7" id="KW-0813">Transport</keyword>
<evidence type="ECO:0000259" key="9">
    <source>
        <dbReference type="PROSITE" id="PS50928"/>
    </source>
</evidence>
<evidence type="ECO:0000256" key="6">
    <source>
        <dbReference type="ARBA" id="ARBA00023136"/>
    </source>
</evidence>
<evidence type="ECO:0000256" key="5">
    <source>
        <dbReference type="ARBA" id="ARBA00022989"/>
    </source>
</evidence>
<evidence type="ECO:0000256" key="2">
    <source>
        <dbReference type="ARBA" id="ARBA00022448"/>
    </source>
</evidence>
<evidence type="ECO:0000256" key="8">
    <source>
        <dbReference type="SAM" id="MobiDB-lite"/>
    </source>
</evidence>
<sequence>MSTLPCANWRASSRSRTSPSAKEHPLPETDFSTLLPKIWNALLETLVMVTGAFIAAAVLGVLLGHVVYATRAGNLLQNATVFTVINAVVNIVRPVPFIIVAVALIPVTRIVMGSSIGPVAAIFPLALVASVAIARIAESNLVAVDPGVVEAGAAMGVRPWRVLFTIVIPEALGPLALGLTYIFVALVDATAVAGVIGGGGLGNLAMTYGYQRFDWVTMFIVIAVLIAIVQLAQFAGNRIARLVMHEGR</sequence>
<evidence type="ECO:0000313" key="10">
    <source>
        <dbReference type="EMBL" id="MRG59211.1"/>
    </source>
</evidence>
<dbReference type="InterPro" id="IPR051322">
    <property type="entry name" value="AA_ABC_Transporter_Permease"/>
</dbReference>
<keyword evidence="11" id="KW-1185">Reference proteome</keyword>
<gene>
    <name evidence="10" type="ORF">GE115_04910</name>
</gene>
<feature type="transmembrane region" description="Helical" evidence="7">
    <location>
        <begin position="216"/>
        <end position="235"/>
    </location>
</feature>
<dbReference type="PANTHER" id="PTHR30450:SF14">
    <property type="entry name" value="TRANSPORTER, PERMEASE PROTEIN, PUTATIVE-RELATED"/>
    <property type="match status" value="1"/>
</dbReference>
<keyword evidence="5 7" id="KW-1133">Transmembrane helix</keyword>
<evidence type="ECO:0000256" key="3">
    <source>
        <dbReference type="ARBA" id="ARBA00022475"/>
    </source>
</evidence>
<keyword evidence="4 7" id="KW-0812">Transmembrane</keyword>
<evidence type="ECO:0000313" key="11">
    <source>
        <dbReference type="Proteomes" id="UP000431080"/>
    </source>
</evidence>
<feature type="transmembrane region" description="Helical" evidence="7">
    <location>
        <begin position="80"/>
        <end position="104"/>
    </location>
</feature>
<dbReference type="EMBL" id="WJIF01000002">
    <property type="protein sequence ID" value="MRG59211.1"/>
    <property type="molecule type" value="Genomic_DNA"/>
</dbReference>
<feature type="compositionally biased region" description="Low complexity" evidence="8">
    <location>
        <begin position="10"/>
        <end position="20"/>
    </location>
</feature>
<dbReference type="AlphaFoldDB" id="A0A6I2F4N5"/>
<dbReference type="GO" id="GO:0005886">
    <property type="term" value="C:plasma membrane"/>
    <property type="evidence" value="ECO:0007669"/>
    <property type="project" value="UniProtKB-SubCell"/>
</dbReference>
<dbReference type="CDD" id="cd06261">
    <property type="entry name" value="TM_PBP2"/>
    <property type="match status" value="1"/>
</dbReference>
<comment type="subcellular location">
    <subcellularLocation>
        <location evidence="1 7">Cell membrane</location>
        <topology evidence="1 7">Multi-pass membrane protein</topology>
    </subcellularLocation>
</comment>
<protein>
    <submittedName>
        <fullName evidence="10">ABC transporter permease subunit</fullName>
    </submittedName>
</protein>
<feature type="domain" description="ABC transmembrane type-1" evidence="9">
    <location>
        <begin position="42"/>
        <end position="233"/>
    </location>
</feature>
<dbReference type="PANTHER" id="PTHR30450">
    <property type="entry name" value="ABC TRANSPORTER PERMEASE"/>
    <property type="match status" value="1"/>
</dbReference>
<evidence type="ECO:0000256" key="1">
    <source>
        <dbReference type="ARBA" id="ARBA00004651"/>
    </source>
</evidence>
<evidence type="ECO:0000256" key="7">
    <source>
        <dbReference type="RuleBase" id="RU363032"/>
    </source>
</evidence>
<feature type="transmembrane region" description="Helical" evidence="7">
    <location>
        <begin position="191"/>
        <end position="210"/>
    </location>
</feature>
<feature type="region of interest" description="Disordered" evidence="8">
    <location>
        <begin position="1"/>
        <end position="25"/>
    </location>
</feature>